<keyword evidence="5" id="KW-0472">Membrane</keyword>
<gene>
    <name evidence="9" type="primary">LOC108613556</name>
</gene>
<evidence type="ECO:0000256" key="1">
    <source>
        <dbReference type="ARBA" id="ARBA00004273"/>
    </source>
</evidence>
<dbReference type="InterPro" id="IPR001349">
    <property type="entry name" value="Cyt_c_oxidase_su6a"/>
</dbReference>
<sequence>MLQLLSLVKWSRLRFQRIPSVTNANFRYMSCKSKKPEGGDKDKKGAKEGGCKEGGSKKETDHTKISGGAKCQKKKQGGSEEEQKNADQKLCEKLIEKREKASETSKDKGKAEGKGKAPCAHAQAASAPKCPCKPCPTPPPCEGHAKMWQRITLMCALPLIAILSVLVLTGHHEHERPEFKKWGHMYVRTKPFYFGDGLRSRFHNPHVNPLPDGYEDEIDVEAIGKTPETDKEREERLKEFGKLNKTWQKHNKNREAEAKKRQAAADKEAKKQLEQALKEEKKQQAEEAKELKRLEAEAAKERKRLEAEAEKDRKQQLAFSEKERKRQEAEEKAAAKEAKEMNYEFTKDEPEESDPQEDFNSTNSI</sequence>
<feature type="region of interest" description="Disordered" evidence="7">
    <location>
        <begin position="242"/>
        <end position="365"/>
    </location>
</feature>
<evidence type="ECO:0000256" key="6">
    <source>
        <dbReference type="RuleBase" id="RU004396"/>
    </source>
</evidence>
<keyword evidence="3" id="KW-0809">Transit peptide</keyword>
<dbReference type="SUPFAM" id="SSF81411">
    <property type="entry name" value="Mitochondrial cytochrome c oxidase subunit VIa"/>
    <property type="match status" value="1"/>
</dbReference>
<evidence type="ECO:0000313" key="8">
    <source>
        <dbReference type="Proteomes" id="UP000694904"/>
    </source>
</evidence>
<keyword evidence="2" id="KW-0999">Mitochondrion inner membrane</keyword>
<dbReference type="PANTHER" id="PTHR11504">
    <property type="entry name" value="CYTOCHROME C OXIDASE POLYPEPTIDE VIA"/>
    <property type="match status" value="1"/>
</dbReference>
<feature type="region of interest" description="Disordered" evidence="7">
    <location>
        <begin position="31"/>
        <end position="87"/>
    </location>
</feature>
<evidence type="ECO:0000256" key="7">
    <source>
        <dbReference type="SAM" id="MobiDB-lite"/>
    </source>
</evidence>
<accession>A0ABM1P5U3</accession>
<dbReference type="RefSeq" id="XP_017862579.1">
    <property type="nucleotide sequence ID" value="XM_018007090.1"/>
</dbReference>
<protein>
    <submittedName>
        <fullName evidence="9">Uncharacterized protein LOC108613556</fullName>
    </submittedName>
</protein>
<name>A0ABM1P5U3_DROAR</name>
<evidence type="ECO:0000256" key="4">
    <source>
        <dbReference type="ARBA" id="ARBA00023128"/>
    </source>
</evidence>
<dbReference type="Proteomes" id="UP000694904">
    <property type="component" value="Chromosome 4"/>
</dbReference>
<dbReference type="Pfam" id="PF02046">
    <property type="entry name" value="COX6A"/>
    <property type="match status" value="1"/>
</dbReference>
<reference evidence="8" key="2">
    <citation type="journal article" date="2016" name="G3 (Bethesda)">
        <title>Genome Evolution in Three Species of Cactophilic Drosophila.</title>
        <authorList>
            <person name="Sanchez-Flores A."/>
            <person name="Penazola F."/>
            <person name="Carpinteyro-Ponce J."/>
            <person name="Nazario-Yepiz N."/>
            <person name="Abreu-Goodger C."/>
            <person name="Machado C.A."/>
            <person name="Markow T.A."/>
        </authorList>
    </citation>
    <scope>NUCLEOTIDE SEQUENCE [LARGE SCALE GENOMIC DNA]</scope>
</reference>
<dbReference type="Gene3D" id="4.10.95.10">
    <property type="entry name" value="Cytochrome c oxidase, subunit VIa"/>
    <property type="match status" value="1"/>
</dbReference>
<keyword evidence="4" id="KW-0496">Mitochondrion</keyword>
<evidence type="ECO:0000256" key="5">
    <source>
        <dbReference type="ARBA" id="ARBA00023136"/>
    </source>
</evidence>
<dbReference type="PANTHER" id="PTHR11504:SF0">
    <property type="entry name" value="CYTOCHROME C OXIDASE SUBUNIT"/>
    <property type="match status" value="1"/>
</dbReference>
<keyword evidence="8" id="KW-1185">Reference proteome</keyword>
<evidence type="ECO:0000256" key="3">
    <source>
        <dbReference type="ARBA" id="ARBA00022946"/>
    </source>
</evidence>
<evidence type="ECO:0000313" key="9">
    <source>
        <dbReference type="RefSeq" id="XP_017862579.1"/>
    </source>
</evidence>
<proteinExistence type="inferred from homology"/>
<feature type="compositionally biased region" description="Basic and acidic residues" evidence="7">
    <location>
        <begin position="77"/>
        <end position="87"/>
    </location>
</feature>
<comment type="subcellular location">
    <subcellularLocation>
        <location evidence="1">Mitochondrion inner membrane</location>
    </subcellularLocation>
</comment>
<feature type="compositionally biased region" description="Basic and acidic residues" evidence="7">
    <location>
        <begin position="34"/>
        <end position="64"/>
    </location>
</feature>
<reference evidence="8" key="1">
    <citation type="journal article" date="1997" name="Nucleic Acids Res.">
        <title>tRNAscan-SE: a program for improved detection of transfer RNA genes in genomic sequence.</title>
        <authorList>
            <person name="Lowe T.M."/>
            <person name="Eddy S.R."/>
        </authorList>
    </citation>
    <scope>NUCLEOTIDE SEQUENCE [LARGE SCALE GENOMIC DNA]</scope>
</reference>
<organism evidence="8 9">
    <name type="scientific">Drosophila arizonae</name>
    <name type="common">Fruit fly</name>
    <dbReference type="NCBI Taxonomy" id="7263"/>
    <lineage>
        <taxon>Eukaryota</taxon>
        <taxon>Metazoa</taxon>
        <taxon>Ecdysozoa</taxon>
        <taxon>Arthropoda</taxon>
        <taxon>Hexapoda</taxon>
        <taxon>Insecta</taxon>
        <taxon>Pterygota</taxon>
        <taxon>Neoptera</taxon>
        <taxon>Endopterygota</taxon>
        <taxon>Diptera</taxon>
        <taxon>Brachycera</taxon>
        <taxon>Muscomorpha</taxon>
        <taxon>Ephydroidea</taxon>
        <taxon>Drosophilidae</taxon>
        <taxon>Drosophila</taxon>
    </lineage>
</organism>
<feature type="compositionally biased region" description="Basic and acidic residues" evidence="7">
    <location>
        <begin position="253"/>
        <end position="348"/>
    </location>
</feature>
<evidence type="ECO:0000256" key="2">
    <source>
        <dbReference type="ARBA" id="ARBA00022792"/>
    </source>
</evidence>
<comment type="similarity">
    <text evidence="6">Belongs to the cytochrome c oxidase subunit 6A family.</text>
</comment>
<dbReference type="InterPro" id="IPR036418">
    <property type="entry name" value="Cyt_c_oxidase_su6a_sf"/>
</dbReference>
<reference evidence="9" key="3">
    <citation type="submission" date="2025-08" db="UniProtKB">
        <authorList>
            <consortium name="RefSeq"/>
        </authorList>
    </citation>
    <scope>IDENTIFICATION</scope>
    <source>
        <tissue evidence="9">Whole organism</tissue>
    </source>
</reference>
<dbReference type="GeneID" id="108613556"/>